<dbReference type="GeneID" id="92209178"/>
<evidence type="ECO:0000313" key="8">
    <source>
        <dbReference type="EMBL" id="CAK9439882.1"/>
    </source>
</evidence>
<feature type="compositionally biased region" description="Acidic residues" evidence="7">
    <location>
        <begin position="405"/>
        <end position="414"/>
    </location>
</feature>
<evidence type="ECO:0000256" key="2">
    <source>
        <dbReference type="ARBA" id="ARBA00006190"/>
    </source>
</evidence>
<dbReference type="Pfam" id="PF03357">
    <property type="entry name" value="Snf7"/>
    <property type="match status" value="1"/>
</dbReference>
<keyword evidence="6" id="KW-0175">Coiled coil</keyword>
<comment type="similarity">
    <text evidence="2">Belongs to the SNF7 family.</text>
</comment>
<feature type="region of interest" description="Disordered" evidence="7">
    <location>
        <begin position="383"/>
        <end position="447"/>
    </location>
</feature>
<gene>
    <name evidence="8" type="ORF">LODBEIA_P39820</name>
</gene>
<dbReference type="PANTHER" id="PTHR22761:SF10">
    <property type="entry name" value="GH13992P"/>
    <property type="match status" value="1"/>
</dbReference>
<name>A0ABP0ZNN9_9ASCO</name>
<evidence type="ECO:0000256" key="6">
    <source>
        <dbReference type="SAM" id="Coils"/>
    </source>
</evidence>
<dbReference type="PANTHER" id="PTHR22761">
    <property type="entry name" value="CHARGED MULTIVESICULAR BODY PROTEIN"/>
    <property type="match status" value="1"/>
</dbReference>
<evidence type="ECO:0000256" key="5">
    <source>
        <dbReference type="ARBA" id="ARBA00042586"/>
    </source>
</evidence>
<dbReference type="Gene3D" id="6.10.140.1230">
    <property type="match status" value="1"/>
</dbReference>
<keyword evidence="3" id="KW-0967">Endosome</keyword>
<organism evidence="8 9">
    <name type="scientific">Lodderomyces beijingensis</name>
    <dbReference type="NCBI Taxonomy" id="1775926"/>
    <lineage>
        <taxon>Eukaryota</taxon>
        <taxon>Fungi</taxon>
        <taxon>Dikarya</taxon>
        <taxon>Ascomycota</taxon>
        <taxon>Saccharomycotina</taxon>
        <taxon>Pichiomycetes</taxon>
        <taxon>Debaryomycetaceae</taxon>
        <taxon>Candida/Lodderomyces clade</taxon>
        <taxon>Lodderomyces</taxon>
    </lineage>
</organism>
<evidence type="ECO:0000256" key="4">
    <source>
        <dbReference type="ARBA" id="ARBA00040017"/>
    </source>
</evidence>
<dbReference type="EMBL" id="OZ022409">
    <property type="protein sequence ID" value="CAK9439882.1"/>
    <property type="molecule type" value="Genomic_DNA"/>
</dbReference>
<dbReference type="InterPro" id="IPR005024">
    <property type="entry name" value="Snf7_fam"/>
</dbReference>
<dbReference type="Proteomes" id="UP001497383">
    <property type="component" value="Chromosome 5"/>
</dbReference>
<accession>A0ABP0ZNN9</accession>
<evidence type="ECO:0000256" key="3">
    <source>
        <dbReference type="ARBA" id="ARBA00022753"/>
    </source>
</evidence>
<evidence type="ECO:0000256" key="7">
    <source>
        <dbReference type="SAM" id="MobiDB-lite"/>
    </source>
</evidence>
<feature type="coiled-coil region" evidence="6">
    <location>
        <begin position="279"/>
        <end position="313"/>
    </location>
</feature>
<protein>
    <recommendedName>
        <fullName evidence="4">Vacuolar-sorting protein SNF7</fullName>
    </recommendedName>
    <alternativeName>
        <fullName evidence="5">Vacuolar protein-sorting-associated protein 32</fullName>
    </alternativeName>
</protein>
<comment type="subcellular location">
    <subcellularLocation>
        <location evidence="1">Endosome</location>
    </subcellularLocation>
</comment>
<evidence type="ECO:0000313" key="9">
    <source>
        <dbReference type="Proteomes" id="UP001497383"/>
    </source>
</evidence>
<keyword evidence="9" id="KW-1185">Reference proteome</keyword>
<reference evidence="8 9" key="1">
    <citation type="submission" date="2024-03" db="EMBL/GenBank/DDBJ databases">
        <authorList>
            <person name="Brejova B."/>
        </authorList>
    </citation>
    <scope>NUCLEOTIDE SEQUENCE [LARGE SCALE GENOMIC DNA]</scope>
    <source>
        <strain evidence="8 9">CBS 14171</strain>
    </source>
</reference>
<dbReference type="RefSeq" id="XP_066830920.1">
    <property type="nucleotide sequence ID" value="XM_066974152.1"/>
</dbReference>
<sequence>MNDIQALQSQLPEFRESRLRSLYSDFVKLKQLNPEGYEANLRAWKALFSKVITSDFFHQHSAISLRVNAAGFSIPTYGEPRNLKEVVQEFVNDRFLVPRKLYVQASTEYGAVVNGGFGWGILKNWSERIRLNSYRADLNDEFIYWDGMVRRALQLAQMIHVDPDGDDGGKSRASGYLGRLFSLQSLEAKFPYVSRSDLELYVTYWSRDSGKCRVRHVEDRIYIKWGGEEAVSDEDVAAINIMSVLSNLESKIGQLESRIGAIEYSSVLKLNKELQRGKLAQLMKRRRQLMQILQRTSDQHDEIQRVLHKLDEAHFNAKFVDALGESLKVLKLMNNKVSLEDVDKIREELDEEVAKVDDVGQRLAEGAAESMDEVEIEQELAQLQREHDAVMNPPASEKQEKQESEDATTVEDDALVERLKKLKMEPVPVEEPKAEATKEPKPEALVE</sequence>
<feature type="compositionally biased region" description="Basic and acidic residues" evidence="7">
    <location>
        <begin position="415"/>
        <end position="447"/>
    </location>
</feature>
<proteinExistence type="inferred from homology"/>
<evidence type="ECO:0000256" key="1">
    <source>
        <dbReference type="ARBA" id="ARBA00004177"/>
    </source>
</evidence>